<evidence type="ECO:0000256" key="4">
    <source>
        <dbReference type="ARBA" id="ARBA00008706"/>
    </source>
</evidence>
<dbReference type="GO" id="GO:0016779">
    <property type="term" value="F:nucleotidyltransferase activity"/>
    <property type="evidence" value="ECO:0007669"/>
    <property type="project" value="UniProtKB-KW"/>
</dbReference>
<dbReference type="PROSITE" id="PS01163">
    <property type="entry name" value="GAL_P_UDP_TRANSF_II"/>
    <property type="match status" value="1"/>
</dbReference>
<gene>
    <name evidence="10" type="primary">galT</name>
    <name evidence="13" type="ORF">ACFPXP_22465</name>
</gene>
<dbReference type="EMBL" id="JBHSQV010000187">
    <property type="protein sequence ID" value="MFC5989179.1"/>
    <property type="molecule type" value="Genomic_DNA"/>
</dbReference>
<feature type="domain" description="Galactose-1-phosphate uridyl transferase C-terminal" evidence="12">
    <location>
        <begin position="256"/>
        <end position="432"/>
    </location>
</feature>
<comment type="pathway">
    <text evidence="3 10">Carbohydrate metabolism; galactose metabolism.</text>
</comment>
<keyword evidence="8 10" id="KW-0299">Galactose metabolism</keyword>
<evidence type="ECO:0000256" key="5">
    <source>
        <dbReference type="ARBA" id="ARBA00022490"/>
    </source>
</evidence>
<dbReference type="InterPro" id="IPR005849">
    <property type="entry name" value="GalP_Utransf_N"/>
</dbReference>
<evidence type="ECO:0000256" key="8">
    <source>
        <dbReference type="ARBA" id="ARBA00023144"/>
    </source>
</evidence>
<dbReference type="EC" id="2.7.7.12" evidence="10"/>
<dbReference type="HAMAP" id="MF_00571">
    <property type="entry name" value="GalP_UDP_trans"/>
    <property type="match status" value="1"/>
</dbReference>
<evidence type="ECO:0000313" key="14">
    <source>
        <dbReference type="Proteomes" id="UP001596250"/>
    </source>
</evidence>
<dbReference type="Pfam" id="PF02744">
    <property type="entry name" value="GalP_UDP_tr_C"/>
    <property type="match status" value="1"/>
</dbReference>
<organism evidence="13 14">
    <name type="scientific">Marinicrinis lubricantis</name>
    <dbReference type="NCBI Taxonomy" id="2086470"/>
    <lineage>
        <taxon>Bacteria</taxon>
        <taxon>Bacillati</taxon>
        <taxon>Bacillota</taxon>
        <taxon>Bacilli</taxon>
        <taxon>Bacillales</taxon>
        <taxon>Paenibacillaceae</taxon>
    </lineage>
</organism>
<keyword evidence="6 10" id="KW-0808">Transferase</keyword>
<comment type="caution">
    <text evidence="13">The sequence shown here is derived from an EMBL/GenBank/DDBJ whole genome shotgun (WGS) entry which is preliminary data.</text>
</comment>
<dbReference type="NCBIfam" id="NF003629">
    <property type="entry name" value="PRK05270.1-2"/>
    <property type="match status" value="1"/>
</dbReference>
<name>A0ABW1IVP8_9BACL</name>
<dbReference type="PIRSF" id="PIRSF006005">
    <property type="entry name" value="GalT_BS"/>
    <property type="match status" value="1"/>
</dbReference>
<comment type="similarity">
    <text evidence="4 10">Belongs to the galactose-1-phosphate uridylyltransferase type 2 family.</text>
</comment>
<comment type="catalytic activity">
    <reaction evidence="1 10">
        <text>alpha-D-galactose 1-phosphate + UDP-alpha-D-glucose = alpha-D-glucose 1-phosphate + UDP-alpha-D-galactose</text>
        <dbReference type="Rhea" id="RHEA:13989"/>
        <dbReference type="ChEBI" id="CHEBI:58336"/>
        <dbReference type="ChEBI" id="CHEBI:58601"/>
        <dbReference type="ChEBI" id="CHEBI:58885"/>
        <dbReference type="ChEBI" id="CHEBI:66914"/>
        <dbReference type="EC" id="2.7.7.12"/>
    </reaction>
</comment>
<reference evidence="14" key="1">
    <citation type="journal article" date="2019" name="Int. J. Syst. Evol. Microbiol.">
        <title>The Global Catalogue of Microorganisms (GCM) 10K type strain sequencing project: providing services to taxonomists for standard genome sequencing and annotation.</title>
        <authorList>
            <consortium name="The Broad Institute Genomics Platform"/>
            <consortium name="The Broad Institute Genome Sequencing Center for Infectious Disease"/>
            <person name="Wu L."/>
            <person name="Ma J."/>
        </authorList>
    </citation>
    <scope>NUCLEOTIDE SEQUENCE [LARGE SCALE GENOMIC DNA]</scope>
    <source>
        <strain evidence="14">CCM 8749</strain>
    </source>
</reference>
<evidence type="ECO:0000256" key="9">
    <source>
        <dbReference type="ARBA" id="ARBA00023277"/>
    </source>
</evidence>
<sequence>MNDRQKTMHPSEAIEHLVQFALSKNMIEAFDVSYSRNLLLDLFGLDAPYDAEVQVDANAQVSELLEPLLDYAAEIGLLEHNTVTERDLLDARIMGVLMPRPSEISRRFFAAEQEQGIQQATQDFYDLCIYSNYIRMDRIQKNLYWNYASPYGDLEITINLSKPEKDPKEIERLKQIKSSGYPKCLLCVENVGYAGRLDHPARQNHRVLPMQLNGEDWYFQYSPYLYYNEHSIILRGDHVPMKLTKDTFQRLLDFVDRFPHYFIGSNADLPIVGGSILSHDHFQAGRHRFPIEQAEVRGSYRHNAYPELELRVVRWPMTVIRLIGAKEQVLSAANDLFERWKSHSSPEHDIFAFSEVDGEKVPHNTVTPIVRRNGENYEMDLVLRNNRRSEEHPEGIFHPHRPLHHIKKENIGLIEVMGLAILPGRLKDEMEQITSLLTGESRLDDSISSDSSHPLFKHAAWIEEMLERANGIDRASAEQLLQEEIGRKFTNVLEDAGVFKLDEAGNEGLHQFIAGCGWTLQ</sequence>
<dbReference type="InterPro" id="IPR023425">
    <property type="entry name" value="GalP_uridyl_Trfase_II_CS"/>
</dbReference>
<evidence type="ECO:0000259" key="11">
    <source>
        <dbReference type="Pfam" id="PF01087"/>
    </source>
</evidence>
<dbReference type="PANTHER" id="PTHR39191:SF1">
    <property type="entry name" value="DUF4922 DOMAIN-CONTAINING PROTEIN"/>
    <property type="match status" value="1"/>
</dbReference>
<accession>A0ABW1IVP8</accession>
<evidence type="ECO:0000259" key="12">
    <source>
        <dbReference type="Pfam" id="PF02744"/>
    </source>
</evidence>
<dbReference type="Proteomes" id="UP001596250">
    <property type="component" value="Unassembled WGS sequence"/>
</dbReference>
<comment type="subcellular location">
    <subcellularLocation>
        <location evidence="2 10">Cytoplasm</location>
    </subcellularLocation>
</comment>
<keyword evidence="5 10" id="KW-0963">Cytoplasm</keyword>
<evidence type="ECO:0000256" key="1">
    <source>
        <dbReference type="ARBA" id="ARBA00001107"/>
    </source>
</evidence>
<keyword evidence="7 10" id="KW-0548">Nucleotidyltransferase</keyword>
<evidence type="ECO:0000256" key="6">
    <source>
        <dbReference type="ARBA" id="ARBA00022679"/>
    </source>
</evidence>
<dbReference type="RefSeq" id="WP_379896750.1">
    <property type="nucleotide sequence ID" value="NZ_CBCSCT010000002.1"/>
</dbReference>
<evidence type="ECO:0000256" key="7">
    <source>
        <dbReference type="ARBA" id="ARBA00022695"/>
    </source>
</evidence>
<keyword evidence="14" id="KW-1185">Reference proteome</keyword>
<evidence type="ECO:0000256" key="2">
    <source>
        <dbReference type="ARBA" id="ARBA00004496"/>
    </source>
</evidence>
<protein>
    <recommendedName>
        <fullName evidence="10">Galactose-1-phosphate uridylyltransferase</fullName>
        <shortName evidence="10">Gal-1-P uridylyltransferase</shortName>
        <ecNumber evidence="10">2.7.7.12</ecNumber>
    </recommendedName>
    <alternativeName>
        <fullName evidence="10">UDP-glucose--hexose-1-phosphate uridylyltransferase</fullName>
    </alternativeName>
</protein>
<keyword evidence="9 10" id="KW-0119">Carbohydrate metabolism</keyword>
<feature type="domain" description="Galactose-1-phosphate uridyl transferase N-terminal" evidence="11">
    <location>
        <begin position="28"/>
        <end position="240"/>
    </location>
</feature>
<dbReference type="Pfam" id="PF01087">
    <property type="entry name" value="GalP_UDP_transf"/>
    <property type="match status" value="1"/>
</dbReference>
<evidence type="ECO:0000313" key="13">
    <source>
        <dbReference type="EMBL" id="MFC5989179.1"/>
    </source>
</evidence>
<dbReference type="InterPro" id="IPR000766">
    <property type="entry name" value="GalP_uridyl_Trfase_II"/>
</dbReference>
<proteinExistence type="inferred from homology"/>
<dbReference type="PANTHER" id="PTHR39191">
    <property type="entry name" value="GALACTOSE-1-PHOSPHATE URIDYLYLTRANSFERASE"/>
    <property type="match status" value="1"/>
</dbReference>
<evidence type="ECO:0000256" key="3">
    <source>
        <dbReference type="ARBA" id="ARBA00004947"/>
    </source>
</evidence>
<dbReference type="InterPro" id="IPR005850">
    <property type="entry name" value="GalP_Utransf_C"/>
</dbReference>
<evidence type="ECO:0000256" key="10">
    <source>
        <dbReference type="HAMAP-Rule" id="MF_00571"/>
    </source>
</evidence>